<protein>
    <submittedName>
        <fullName evidence="1">Uncharacterized protein</fullName>
    </submittedName>
</protein>
<dbReference type="EMBL" id="UGQB01000004">
    <property type="protein sequence ID" value="STZ09203.1"/>
    <property type="molecule type" value="Genomic_DNA"/>
</dbReference>
<dbReference type="STRING" id="1122244.GCA_000426885_00984"/>
<organism evidence="1 2">
    <name type="scientific">Moraxella caprae</name>
    <dbReference type="NCBI Taxonomy" id="90240"/>
    <lineage>
        <taxon>Bacteria</taxon>
        <taxon>Pseudomonadati</taxon>
        <taxon>Pseudomonadota</taxon>
        <taxon>Gammaproteobacteria</taxon>
        <taxon>Moraxellales</taxon>
        <taxon>Moraxellaceae</taxon>
        <taxon>Moraxella</taxon>
    </lineage>
</organism>
<dbReference type="Proteomes" id="UP000254065">
    <property type="component" value="Unassembled WGS sequence"/>
</dbReference>
<name>A0A378R1K5_9GAMM</name>
<dbReference type="AlphaFoldDB" id="A0A378R1K5"/>
<dbReference type="OrthoDB" id="6717684at2"/>
<evidence type="ECO:0000313" key="2">
    <source>
        <dbReference type="Proteomes" id="UP000254065"/>
    </source>
</evidence>
<reference evidence="1 2" key="1">
    <citation type="submission" date="2018-06" db="EMBL/GenBank/DDBJ databases">
        <authorList>
            <consortium name="Pathogen Informatics"/>
            <person name="Doyle S."/>
        </authorList>
    </citation>
    <scope>NUCLEOTIDE SEQUENCE [LARGE SCALE GENOMIC DNA]</scope>
    <source>
        <strain evidence="1 2">NCTC12877</strain>
    </source>
</reference>
<keyword evidence="2" id="KW-1185">Reference proteome</keyword>
<gene>
    <name evidence="1" type="ORF">NCTC12877_02214</name>
</gene>
<proteinExistence type="predicted"/>
<sequence>MILDLPPTTIELITAKAEQAGMTVDELLISTFTKDDEDAYYEWFYQHHFDIERLTKAIGETDENGRAKHTVSPPKGLAKDKEAFRTWVKANAS</sequence>
<evidence type="ECO:0000313" key="1">
    <source>
        <dbReference type="EMBL" id="STZ09203.1"/>
    </source>
</evidence>
<accession>A0A378R1K5</accession>
<dbReference type="RefSeq" id="WP_029102702.1">
    <property type="nucleotide sequence ID" value="NZ_UGQB01000004.1"/>
</dbReference>